<gene>
    <name evidence="2" type="ORF">DDB_G0268312</name>
</gene>
<accession>Q55GG0</accession>
<keyword evidence="3" id="KW-1185">Reference proteome</keyword>
<dbReference type="VEuPathDB" id="AmoebaDB:DDB_G0268312"/>
<reference evidence="2 3" key="1">
    <citation type="journal article" date="2005" name="Nature">
        <title>The genome of the social amoeba Dictyostelium discoideum.</title>
        <authorList>
            <consortium name="The Dictyostelium discoideum Sequencing Consortium"/>
            <person name="Eichinger L."/>
            <person name="Pachebat J.A."/>
            <person name="Glockner G."/>
            <person name="Rajandream M.A."/>
            <person name="Sucgang R."/>
            <person name="Berriman M."/>
            <person name="Song J."/>
            <person name="Olsen R."/>
            <person name="Szafranski K."/>
            <person name="Xu Q."/>
            <person name="Tunggal B."/>
            <person name="Kummerfeld S."/>
            <person name="Madera M."/>
            <person name="Konfortov B.A."/>
            <person name="Rivero F."/>
            <person name="Bankier A.T."/>
            <person name="Lehmann R."/>
            <person name="Hamlin N."/>
            <person name="Davies R."/>
            <person name="Gaudet P."/>
            <person name="Fey P."/>
            <person name="Pilcher K."/>
            <person name="Chen G."/>
            <person name="Saunders D."/>
            <person name="Sodergren E."/>
            <person name="Davis P."/>
            <person name="Kerhornou A."/>
            <person name="Nie X."/>
            <person name="Hall N."/>
            <person name="Anjard C."/>
            <person name="Hemphill L."/>
            <person name="Bason N."/>
            <person name="Farbrother P."/>
            <person name="Desany B."/>
            <person name="Just E."/>
            <person name="Morio T."/>
            <person name="Rost R."/>
            <person name="Churcher C."/>
            <person name="Cooper J."/>
            <person name="Haydock S."/>
            <person name="van Driessche N."/>
            <person name="Cronin A."/>
            <person name="Goodhead I."/>
            <person name="Muzny D."/>
            <person name="Mourier T."/>
            <person name="Pain A."/>
            <person name="Lu M."/>
            <person name="Harper D."/>
            <person name="Lindsay R."/>
            <person name="Hauser H."/>
            <person name="James K."/>
            <person name="Quiles M."/>
            <person name="Madan Babu M."/>
            <person name="Saito T."/>
            <person name="Buchrieser C."/>
            <person name="Wardroper A."/>
            <person name="Felder M."/>
            <person name="Thangavelu M."/>
            <person name="Johnson D."/>
            <person name="Knights A."/>
            <person name="Loulseged H."/>
            <person name="Mungall K."/>
            <person name="Oliver K."/>
            <person name="Price C."/>
            <person name="Quail M.A."/>
            <person name="Urushihara H."/>
            <person name="Hernandez J."/>
            <person name="Rabbinowitsch E."/>
            <person name="Steffen D."/>
            <person name="Sanders M."/>
            <person name="Ma J."/>
            <person name="Kohara Y."/>
            <person name="Sharp S."/>
            <person name="Simmonds M."/>
            <person name="Spiegler S."/>
            <person name="Tivey A."/>
            <person name="Sugano S."/>
            <person name="White B."/>
            <person name="Walker D."/>
            <person name="Woodward J."/>
            <person name="Winckler T."/>
            <person name="Tanaka Y."/>
            <person name="Shaulsky G."/>
            <person name="Schleicher M."/>
            <person name="Weinstock G."/>
            <person name="Rosenthal A."/>
            <person name="Cox E.C."/>
            <person name="Chisholm R.L."/>
            <person name="Gibbs R."/>
            <person name="Loomis W.F."/>
            <person name="Platzer M."/>
            <person name="Kay R.R."/>
            <person name="Williams J."/>
            <person name="Dear P.H."/>
            <person name="Noegel A.A."/>
            <person name="Barrell B."/>
            <person name="Kuspa A."/>
        </authorList>
    </citation>
    <scope>NUCLEOTIDE SEQUENCE [LARGE SCALE GENOMIC DNA]</scope>
    <source>
        <strain evidence="2 3">AX4</strain>
    </source>
</reference>
<dbReference type="PaxDb" id="44689-DDB0202113"/>
<evidence type="ECO:0000256" key="1">
    <source>
        <dbReference type="SAM" id="MobiDB-lite"/>
    </source>
</evidence>
<dbReference type="GeneID" id="8616028"/>
<proteinExistence type="predicted"/>
<name>Q55GG0_DICDI</name>
<dbReference type="RefSeq" id="XP_647224.1">
    <property type="nucleotide sequence ID" value="XM_642132.1"/>
</dbReference>
<dbReference type="Proteomes" id="UP000002195">
    <property type="component" value="Unassembled WGS sequence"/>
</dbReference>
<dbReference type="dictyBase" id="DDB_G0268312"/>
<organism evidence="2 3">
    <name type="scientific">Dictyostelium discoideum</name>
    <name type="common">Social amoeba</name>
    <dbReference type="NCBI Taxonomy" id="44689"/>
    <lineage>
        <taxon>Eukaryota</taxon>
        <taxon>Amoebozoa</taxon>
        <taxon>Evosea</taxon>
        <taxon>Eumycetozoa</taxon>
        <taxon>Dictyostelia</taxon>
        <taxon>Dictyosteliales</taxon>
        <taxon>Dictyosteliaceae</taxon>
        <taxon>Dictyostelium</taxon>
    </lineage>
</organism>
<comment type="caution">
    <text evidence="2">The sequence shown here is derived from an EMBL/GenBank/DDBJ whole genome shotgun (WGS) entry which is preliminary data.</text>
</comment>
<dbReference type="EMBL" id="AAFI02000003">
    <property type="protein sequence ID" value="EAL73609.1"/>
    <property type="molecule type" value="Genomic_DNA"/>
</dbReference>
<evidence type="ECO:0000313" key="3">
    <source>
        <dbReference type="Proteomes" id="UP000002195"/>
    </source>
</evidence>
<dbReference type="HOGENOM" id="CLU_2836564_0_0_1"/>
<dbReference type="AlphaFoldDB" id="Q55GG0"/>
<evidence type="ECO:0000313" key="2">
    <source>
        <dbReference type="EMBL" id="EAL73609.1"/>
    </source>
</evidence>
<feature type="region of interest" description="Disordered" evidence="1">
    <location>
        <begin position="17"/>
        <end position="42"/>
    </location>
</feature>
<dbReference type="InParanoid" id="Q55GG0"/>
<protein>
    <submittedName>
        <fullName evidence="2">Uncharacterized protein</fullName>
    </submittedName>
</protein>
<dbReference type="KEGG" id="ddi:DDB_G0268312"/>
<sequence length="66" mass="7587">MSIFIRFQKLLSTLNGHQFKNQPNQNPNSTFAMNNGHNNSQFGQQRNELTYLSFSPIRNVTQLGNC</sequence>